<evidence type="ECO:0000313" key="1">
    <source>
        <dbReference type="EMBL" id="CAB4165021.1"/>
    </source>
</evidence>
<sequence>MTPAEQRQAVIAVCLAVADAKVTGNAKLFQWATEAADKELINIIPDKPTLNDVIP</sequence>
<proteinExistence type="predicted"/>
<accession>A0A6J5P6G1</accession>
<organism evidence="1">
    <name type="scientific">uncultured Caudovirales phage</name>
    <dbReference type="NCBI Taxonomy" id="2100421"/>
    <lineage>
        <taxon>Viruses</taxon>
        <taxon>Duplodnaviria</taxon>
        <taxon>Heunggongvirae</taxon>
        <taxon>Uroviricota</taxon>
        <taxon>Caudoviricetes</taxon>
        <taxon>Peduoviridae</taxon>
        <taxon>Maltschvirus</taxon>
        <taxon>Maltschvirus maltsch</taxon>
    </lineage>
</organism>
<name>A0A6J5P6G1_9CAUD</name>
<reference evidence="1" key="1">
    <citation type="submission" date="2020-04" db="EMBL/GenBank/DDBJ databases">
        <authorList>
            <person name="Chiriac C."/>
            <person name="Salcher M."/>
            <person name="Ghai R."/>
            <person name="Kavagutti S V."/>
        </authorList>
    </citation>
    <scope>NUCLEOTIDE SEQUENCE</scope>
</reference>
<gene>
    <name evidence="1" type="ORF">UFOVP817_26</name>
</gene>
<dbReference type="EMBL" id="LR796774">
    <property type="protein sequence ID" value="CAB4165021.1"/>
    <property type="molecule type" value="Genomic_DNA"/>
</dbReference>
<protein>
    <submittedName>
        <fullName evidence="1">Uncharacterized protein</fullName>
    </submittedName>
</protein>